<dbReference type="Pfam" id="PF03610">
    <property type="entry name" value="EIIA-man"/>
    <property type="match status" value="1"/>
</dbReference>
<name>A0A841KUP0_9FIRM</name>
<dbReference type="RefSeq" id="WP_184311867.1">
    <property type="nucleotide sequence ID" value="NZ_JACHEN010000023.1"/>
</dbReference>
<proteinExistence type="predicted"/>
<comment type="function">
    <text evidence="2">Component of the dihydroxyacetone kinase complex, which is responsible for the phosphoenolpyruvate (PEP)-dependent phosphorylation of dihydroxyacetone. DhaM serves as the phosphoryl donor. Is phosphorylated by phosphoenolpyruvate in an EI- and HPr-dependent reaction, and a phosphorelay system on histidine residues finally leads to phosphoryl transfer to DhaL and dihydroxyacetone.</text>
</comment>
<dbReference type="EMBL" id="JACHEN010000023">
    <property type="protein sequence ID" value="MBB6217366.1"/>
    <property type="molecule type" value="Genomic_DNA"/>
</dbReference>
<evidence type="ECO:0000313" key="8">
    <source>
        <dbReference type="Proteomes" id="UP000579281"/>
    </source>
</evidence>
<keyword evidence="7" id="KW-0418">Kinase</keyword>
<evidence type="ECO:0000256" key="5">
    <source>
        <dbReference type="ARBA" id="ARBA00046577"/>
    </source>
</evidence>
<dbReference type="InterPro" id="IPR036662">
    <property type="entry name" value="PTS_EIIA_man-typ_sf"/>
</dbReference>
<comment type="catalytic activity">
    <reaction evidence="1">
        <text>dihydroxyacetone + phosphoenolpyruvate = dihydroxyacetone phosphate + pyruvate</text>
        <dbReference type="Rhea" id="RHEA:18381"/>
        <dbReference type="ChEBI" id="CHEBI:15361"/>
        <dbReference type="ChEBI" id="CHEBI:16016"/>
        <dbReference type="ChEBI" id="CHEBI:57642"/>
        <dbReference type="ChEBI" id="CHEBI:58702"/>
        <dbReference type="EC" id="2.7.1.121"/>
    </reaction>
</comment>
<evidence type="ECO:0000313" key="7">
    <source>
        <dbReference type="EMBL" id="MBB6217366.1"/>
    </source>
</evidence>
<dbReference type="GO" id="GO:0009401">
    <property type="term" value="P:phosphoenolpyruvate-dependent sugar phosphotransferase system"/>
    <property type="evidence" value="ECO:0007669"/>
    <property type="project" value="InterPro"/>
</dbReference>
<evidence type="ECO:0000256" key="4">
    <source>
        <dbReference type="ARBA" id="ARBA00022679"/>
    </source>
</evidence>
<sequence length="136" mass="14724">MIGIVIVSHSQKVAEGIKEIAEEMNNGSILIKAAGGVEENDGRIGTSTFKIREAIEEVSFKEIVLIFVDMGSAAMNAEMAVDMLDLKIKEKVRMVDAPLVEGVIAATIQATITDNLENIIITAMESRNLQKFDGCI</sequence>
<dbReference type="NCBIfam" id="TIGR02364">
    <property type="entry name" value="dha_pts"/>
    <property type="match status" value="1"/>
</dbReference>
<dbReference type="InterPro" id="IPR004701">
    <property type="entry name" value="PTS_EIIA_man-typ"/>
</dbReference>
<comment type="subunit">
    <text evidence="5">Homodimer. The dihydroxyacetone kinase complex is composed of a homodimer of DhaM, a homodimer of DhaK and the subunit DhaL.</text>
</comment>
<dbReference type="Proteomes" id="UP000579281">
    <property type="component" value="Unassembled WGS sequence"/>
</dbReference>
<evidence type="ECO:0000256" key="1">
    <source>
        <dbReference type="ARBA" id="ARBA00001113"/>
    </source>
</evidence>
<keyword evidence="8" id="KW-1185">Reference proteome</keyword>
<evidence type="ECO:0000256" key="2">
    <source>
        <dbReference type="ARBA" id="ARBA00002788"/>
    </source>
</evidence>
<accession>A0A841KUP0</accession>
<reference evidence="7 8" key="1">
    <citation type="submission" date="2020-08" db="EMBL/GenBank/DDBJ databases">
        <title>Genomic Encyclopedia of Type Strains, Phase IV (KMG-IV): sequencing the most valuable type-strain genomes for metagenomic binning, comparative biology and taxonomic classification.</title>
        <authorList>
            <person name="Goeker M."/>
        </authorList>
    </citation>
    <scope>NUCLEOTIDE SEQUENCE [LARGE SCALE GENOMIC DNA]</scope>
    <source>
        <strain evidence="7 8">DSM 103526</strain>
    </source>
</reference>
<dbReference type="GO" id="GO:0047324">
    <property type="term" value="F:phosphoenolpyruvate-glycerone phosphotransferase activity"/>
    <property type="evidence" value="ECO:0007669"/>
    <property type="project" value="UniProtKB-EC"/>
</dbReference>
<dbReference type="EC" id="2.7.1.121" evidence="3"/>
<dbReference type="SUPFAM" id="SSF53062">
    <property type="entry name" value="PTS system fructose IIA component-like"/>
    <property type="match status" value="1"/>
</dbReference>
<evidence type="ECO:0000256" key="3">
    <source>
        <dbReference type="ARBA" id="ARBA00012095"/>
    </source>
</evidence>
<evidence type="ECO:0000259" key="6">
    <source>
        <dbReference type="PROSITE" id="PS51096"/>
    </source>
</evidence>
<dbReference type="Gene3D" id="3.40.50.510">
    <property type="entry name" value="Phosphotransferase system, mannose-type IIA component"/>
    <property type="match status" value="1"/>
</dbReference>
<organism evidence="7 8">
    <name type="scientific">Anaerosolibacter carboniphilus</name>
    <dbReference type="NCBI Taxonomy" id="1417629"/>
    <lineage>
        <taxon>Bacteria</taxon>
        <taxon>Bacillati</taxon>
        <taxon>Bacillota</taxon>
        <taxon>Clostridia</taxon>
        <taxon>Peptostreptococcales</taxon>
        <taxon>Thermotaleaceae</taxon>
        <taxon>Anaerosolibacter</taxon>
    </lineage>
</organism>
<dbReference type="PANTHER" id="PTHR38594:SF1">
    <property type="entry name" value="PEP-DEPENDENT DIHYDROXYACETONE KINASE, PHOSPHORYL DONOR SUBUNIT DHAM"/>
    <property type="match status" value="1"/>
</dbReference>
<comment type="caution">
    <text evidence="7">The sequence shown here is derived from an EMBL/GenBank/DDBJ whole genome shotgun (WGS) entry which is preliminary data.</text>
</comment>
<protein>
    <recommendedName>
        <fullName evidence="3">phosphoenolpyruvate--glycerone phosphotransferase</fullName>
        <ecNumber evidence="3">2.7.1.121</ecNumber>
    </recommendedName>
</protein>
<dbReference type="AlphaFoldDB" id="A0A841KUP0"/>
<dbReference type="PANTHER" id="PTHR38594">
    <property type="entry name" value="PEP-DEPENDENT DIHYDROXYACETONE KINASE, PHOSPHORYL DONOR SUBUNIT DHAM"/>
    <property type="match status" value="1"/>
</dbReference>
<dbReference type="InterPro" id="IPR012844">
    <property type="entry name" value="DhaM_N"/>
</dbReference>
<dbReference type="GO" id="GO:0016020">
    <property type="term" value="C:membrane"/>
    <property type="evidence" value="ECO:0007669"/>
    <property type="project" value="InterPro"/>
</dbReference>
<keyword evidence="4" id="KW-0808">Transferase</keyword>
<dbReference type="GO" id="GO:0019563">
    <property type="term" value="P:glycerol catabolic process"/>
    <property type="evidence" value="ECO:0007669"/>
    <property type="project" value="InterPro"/>
</dbReference>
<gene>
    <name evidence="7" type="ORF">HNQ80_003485</name>
</gene>
<dbReference type="PROSITE" id="PS51096">
    <property type="entry name" value="PTS_EIIA_TYPE_4"/>
    <property type="match status" value="1"/>
</dbReference>
<dbReference type="InterPro" id="IPR039643">
    <property type="entry name" value="DhaM"/>
</dbReference>
<feature type="domain" description="PTS EIIA type-4" evidence="6">
    <location>
        <begin position="1"/>
        <end position="136"/>
    </location>
</feature>